<keyword evidence="2" id="KW-1185">Reference proteome</keyword>
<proteinExistence type="predicted"/>
<reference evidence="2" key="2">
    <citation type="journal article" date="2018" name="Plant J.">
        <title>The Sorghum bicolor reference genome: improved assembly, gene annotations, a transcriptome atlas, and signatures of genome organization.</title>
        <authorList>
            <person name="McCormick R.F."/>
            <person name="Truong S.K."/>
            <person name="Sreedasyam A."/>
            <person name="Jenkins J."/>
            <person name="Shu S."/>
            <person name="Sims D."/>
            <person name="Kennedy M."/>
            <person name="Amirebrahimi M."/>
            <person name="Weers B.D."/>
            <person name="McKinley B."/>
            <person name="Mattison A."/>
            <person name="Morishige D.T."/>
            <person name="Grimwood J."/>
            <person name="Schmutz J."/>
            <person name="Mullet J.E."/>
        </authorList>
    </citation>
    <scope>NUCLEOTIDE SEQUENCE [LARGE SCALE GENOMIC DNA]</scope>
    <source>
        <strain evidence="2">cv. BTx623</strain>
    </source>
</reference>
<dbReference type="Proteomes" id="UP000000768">
    <property type="component" value="Chromosome 5"/>
</dbReference>
<protein>
    <submittedName>
        <fullName evidence="1">Uncharacterized protein</fullName>
    </submittedName>
</protein>
<dbReference type="Gramene" id="KXG29094">
    <property type="protein sequence ID" value="KXG29094"/>
    <property type="gene ID" value="SORBI_3005G210300"/>
</dbReference>
<accession>A0A1B6PTU5</accession>
<dbReference type="InParanoid" id="A0A1B6PTU5"/>
<sequence length="80" mass="9168">MSPPRERPMLPVPELACPGKQFVEQLQRETVVGPQPRPRARELFGELLYPCQALPRLYYTAFNQLATNLLTHLDVTCNFV</sequence>
<reference evidence="1 2" key="1">
    <citation type="journal article" date="2009" name="Nature">
        <title>The Sorghum bicolor genome and the diversification of grasses.</title>
        <authorList>
            <person name="Paterson A.H."/>
            <person name="Bowers J.E."/>
            <person name="Bruggmann R."/>
            <person name="Dubchak I."/>
            <person name="Grimwood J."/>
            <person name="Gundlach H."/>
            <person name="Haberer G."/>
            <person name="Hellsten U."/>
            <person name="Mitros T."/>
            <person name="Poliakov A."/>
            <person name="Schmutz J."/>
            <person name="Spannagl M."/>
            <person name="Tang H."/>
            <person name="Wang X."/>
            <person name="Wicker T."/>
            <person name="Bharti A.K."/>
            <person name="Chapman J."/>
            <person name="Feltus F.A."/>
            <person name="Gowik U."/>
            <person name="Grigoriev I.V."/>
            <person name="Lyons E."/>
            <person name="Maher C.A."/>
            <person name="Martis M."/>
            <person name="Narechania A."/>
            <person name="Otillar R.P."/>
            <person name="Penning B.W."/>
            <person name="Salamov A.A."/>
            <person name="Wang Y."/>
            <person name="Zhang L."/>
            <person name="Carpita N.C."/>
            <person name="Freeling M."/>
            <person name="Gingle A.R."/>
            <person name="Hash C.T."/>
            <person name="Keller B."/>
            <person name="Klein P."/>
            <person name="Kresovich S."/>
            <person name="McCann M.C."/>
            <person name="Ming R."/>
            <person name="Peterson D.G."/>
            <person name="Mehboob-ur-Rahman"/>
            <person name="Ware D."/>
            <person name="Westhoff P."/>
            <person name="Mayer K.F."/>
            <person name="Messing J."/>
            <person name="Rokhsar D.S."/>
        </authorList>
    </citation>
    <scope>NUCLEOTIDE SEQUENCE [LARGE SCALE GENOMIC DNA]</scope>
    <source>
        <strain evidence="2">cv. BTx623</strain>
    </source>
</reference>
<gene>
    <name evidence="1" type="ORF">SORBI_3005G210300</name>
</gene>
<dbReference type="AlphaFoldDB" id="A0A1B6PTU5"/>
<dbReference type="EMBL" id="CM000764">
    <property type="protein sequence ID" value="KXG29094.1"/>
    <property type="molecule type" value="Genomic_DNA"/>
</dbReference>
<evidence type="ECO:0000313" key="2">
    <source>
        <dbReference type="Proteomes" id="UP000000768"/>
    </source>
</evidence>
<dbReference type="OMA" id="PRLYYTA"/>
<organism evidence="1 2">
    <name type="scientific">Sorghum bicolor</name>
    <name type="common">Sorghum</name>
    <name type="synonym">Sorghum vulgare</name>
    <dbReference type="NCBI Taxonomy" id="4558"/>
    <lineage>
        <taxon>Eukaryota</taxon>
        <taxon>Viridiplantae</taxon>
        <taxon>Streptophyta</taxon>
        <taxon>Embryophyta</taxon>
        <taxon>Tracheophyta</taxon>
        <taxon>Spermatophyta</taxon>
        <taxon>Magnoliopsida</taxon>
        <taxon>Liliopsida</taxon>
        <taxon>Poales</taxon>
        <taxon>Poaceae</taxon>
        <taxon>PACMAD clade</taxon>
        <taxon>Panicoideae</taxon>
        <taxon>Andropogonodae</taxon>
        <taxon>Andropogoneae</taxon>
        <taxon>Sorghinae</taxon>
        <taxon>Sorghum</taxon>
    </lineage>
</organism>
<name>A0A1B6PTU5_SORBI</name>
<evidence type="ECO:0000313" key="1">
    <source>
        <dbReference type="EMBL" id="KXG29094.1"/>
    </source>
</evidence>